<evidence type="ECO:0000313" key="3">
    <source>
        <dbReference type="EMBL" id="TDO54828.1"/>
    </source>
</evidence>
<dbReference type="Gene3D" id="2.60.120.380">
    <property type="match status" value="1"/>
</dbReference>
<gene>
    <name evidence="3" type="ORF">EV643_101619</name>
</gene>
<dbReference type="InterPro" id="IPR007280">
    <property type="entry name" value="Peptidase_C_arc/bac"/>
</dbReference>
<feature type="signal peptide" evidence="1">
    <location>
        <begin position="1"/>
        <end position="25"/>
    </location>
</feature>
<protein>
    <submittedName>
        <fullName evidence="3">Pre-peptidase</fullName>
    </submittedName>
</protein>
<dbReference type="AlphaFoldDB" id="A0A4R6KTI1"/>
<dbReference type="Proteomes" id="UP000295388">
    <property type="component" value="Unassembled WGS sequence"/>
</dbReference>
<dbReference type="OrthoDB" id="954626at2"/>
<dbReference type="Pfam" id="PF04151">
    <property type="entry name" value="PPC"/>
    <property type="match status" value="1"/>
</dbReference>
<evidence type="ECO:0000313" key="4">
    <source>
        <dbReference type="Proteomes" id="UP000295388"/>
    </source>
</evidence>
<feature type="domain" description="Peptidase C-terminal archaeal/bacterial" evidence="2">
    <location>
        <begin position="374"/>
        <end position="451"/>
    </location>
</feature>
<evidence type="ECO:0000259" key="2">
    <source>
        <dbReference type="Pfam" id="PF04151"/>
    </source>
</evidence>
<name>A0A4R6KTI1_9ACTN</name>
<dbReference type="RefSeq" id="WP_133798367.1">
    <property type="nucleotide sequence ID" value="NZ_SNWQ01000001.1"/>
</dbReference>
<comment type="caution">
    <text evidence="3">The sequence shown here is derived from an EMBL/GenBank/DDBJ whole genome shotgun (WGS) entry which is preliminary data.</text>
</comment>
<reference evidence="3 4" key="1">
    <citation type="submission" date="2019-03" db="EMBL/GenBank/DDBJ databases">
        <title>Genomic Encyclopedia of Type Strains, Phase III (KMG-III): the genomes of soil and plant-associated and newly described type strains.</title>
        <authorList>
            <person name="Whitman W."/>
        </authorList>
    </citation>
    <scope>NUCLEOTIDE SEQUENCE [LARGE SCALE GENOMIC DNA]</scope>
    <source>
        <strain evidence="3 4">VKM Ac-2527</strain>
    </source>
</reference>
<keyword evidence="1" id="KW-0732">Signal</keyword>
<accession>A0A4R6KTI1</accession>
<dbReference type="SUPFAM" id="SSF55486">
    <property type="entry name" value="Metalloproteases ('zincins'), catalytic domain"/>
    <property type="match status" value="1"/>
</dbReference>
<evidence type="ECO:0000256" key="1">
    <source>
        <dbReference type="SAM" id="SignalP"/>
    </source>
</evidence>
<dbReference type="EMBL" id="SNWQ01000001">
    <property type="protein sequence ID" value="TDO54828.1"/>
    <property type="molecule type" value="Genomic_DNA"/>
</dbReference>
<sequence>MGSRFRRTGALVGAGAVVFGALAVAAGTQADAQQTQSPIDQLLDQPAQGRTALAKVQSRLAEVAEHNGLAEQKLLDILATDKTSWLDADGRLFFREPQLTSAQKAAKASPRKATKAVAAAEGPAFELHSKPGSNRVIYLDFDGHTITGTAWNASKGIDPVNVTAYDTDGDPAVFGTAEQDVVHEVWARVAEDYAAFDVDVTTQEPPQDAINRTSSSDLQYGTRVLIDPDTWYQSGCGCGGVAYIGVYDATSQHDYYQPALVFTKGVGTGAKNIAEAASHEAGHNVGLGHDGTASVGYYQGHGAWAPIMGVGYYRGISQWSKGEYSGANNTEDDYSVIGANGLALRTDDNGDTTAAASPLTIGTPVNGYIAAESDTDVLRFDVTTAGNYTATADAASLGGNLDIKLDLLDSAGNVVTSANPDSGQSNAATPTGLGASVTSTLQPGTYYLRIDNVGYGNPLDTGYSTYGSRGAYTLAVNPS</sequence>
<dbReference type="SUPFAM" id="SSF89260">
    <property type="entry name" value="Collagen-binding domain"/>
    <property type="match status" value="1"/>
</dbReference>
<feature type="chain" id="PRO_5038711618" evidence="1">
    <location>
        <begin position="26"/>
        <end position="479"/>
    </location>
</feature>
<keyword evidence="4" id="KW-1185">Reference proteome</keyword>
<organism evidence="3 4">
    <name type="scientific">Kribbella caucasensis</name>
    <dbReference type="NCBI Taxonomy" id="2512215"/>
    <lineage>
        <taxon>Bacteria</taxon>
        <taxon>Bacillati</taxon>
        <taxon>Actinomycetota</taxon>
        <taxon>Actinomycetes</taxon>
        <taxon>Propionibacteriales</taxon>
        <taxon>Kribbellaceae</taxon>
        <taxon>Kribbella</taxon>
    </lineage>
</organism>
<proteinExistence type="predicted"/>
<dbReference type="Pfam" id="PF13582">
    <property type="entry name" value="Reprolysin_3"/>
    <property type="match status" value="1"/>
</dbReference>